<dbReference type="Proteomes" id="UP000051999">
    <property type="component" value="Unassembled WGS sequence"/>
</dbReference>
<dbReference type="OrthoDB" id="2324380at2"/>
<keyword evidence="6" id="KW-1003">Cell membrane</keyword>
<feature type="transmembrane region" description="Helical" evidence="6">
    <location>
        <begin position="7"/>
        <end position="29"/>
    </location>
</feature>
<feature type="transmembrane region" description="Helical" evidence="6">
    <location>
        <begin position="35"/>
        <end position="60"/>
    </location>
</feature>
<evidence type="ECO:0000256" key="1">
    <source>
        <dbReference type="ARBA" id="ARBA00004141"/>
    </source>
</evidence>
<dbReference type="Pfam" id="PF01925">
    <property type="entry name" value="TauE"/>
    <property type="match status" value="1"/>
</dbReference>
<dbReference type="PATRIC" id="fig|1114972.6.peg.2699"/>
<evidence type="ECO:0000256" key="6">
    <source>
        <dbReference type="RuleBase" id="RU363041"/>
    </source>
</evidence>
<feature type="transmembrane region" description="Helical" evidence="6">
    <location>
        <begin position="226"/>
        <end position="245"/>
    </location>
</feature>
<keyword evidence="8" id="KW-1185">Reference proteome</keyword>
<protein>
    <recommendedName>
        <fullName evidence="6">Probable membrane transporter protein</fullName>
    </recommendedName>
</protein>
<dbReference type="PANTHER" id="PTHR43701">
    <property type="entry name" value="MEMBRANE TRANSPORTER PROTEIN MJ0441-RELATED"/>
    <property type="match status" value="1"/>
</dbReference>
<name>A0A0R1RH68_9LACO</name>
<feature type="transmembrane region" description="Helical" evidence="6">
    <location>
        <begin position="202"/>
        <end position="220"/>
    </location>
</feature>
<accession>A0A0R1RH68</accession>
<dbReference type="InterPro" id="IPR051598">
    <property type="entry name" value="TSUP/Inactive_protease-like"/>
</dbReference>
<evidence type="ECO:0000313" key="8">
    <source>
        <dbReference type="Proteomes" id="UP000051999"/>
    </source>
</evidence>
<evidence type="ECO:0000256" key="2">
    <source>
        <dbReference type="ARBA" id="ARBA00009142"/>
    </source>
</evidence>
<dbReference type="GO" id="GO:0005886">
    <property type="term" value="C:plasma membrane"/>
    <property type="evidence" value="ECO:0007669"/>
    <property type="project" value="UniProtKB-SubCell"/>
</dbReference>
<organism evidence="7 8">
    <name type="scientific">Furfurilactobacillus rossiae DSM 15814</name>
    <dbReference type="NCBI Taxonomy" id="1114972"/>
    <lineage>
        <taxon>Bacteria</taxon>
        <taxon>Bacillati</taxon>
        <taxon>Bacillota</taxon>
        <taxon>Bacilli</taxon>
        <taxon>Lactobacillales</taxon>
        <taxon>Lactobacillaceae</taxon>
        <taxon>Furfurilactobacillus</taxon>
    </lineage>
</organism>
<dbReference type="RefSeq" id="WP_017260664.1">
    <property type="nucleotide sequence ID" value="NZ_AUAW01000012.1"/>
</dbReference>
<feature type="transmembrane region" description="Helical" evidence="6">
    <location>
        <begin position="137"/>
        <end position="164"/>
    </location>
</feature>
<comment type="similarity">
    <text evidence="2 6">Belongs to the 4-toluene sulfonate uptake permease (TSUP) (TC 2.A.102) family.</text>
</comment>
<dbReference type="InterPro" id="IPR002781">
    <property type="entry name" value="TM_pro_TauE-like"/>
</dbReference>
<keyword evidence="4 6" id="KW-1133">Transmembrane helix</keyword>
<gene>
    <name evidence="7" type="ORF">FD35_GL002633</name>
</gene>
<dbReference type="eggNOG" id="COG0730">
    <property type="taxonomic scope" value="Bacteria"/>
</dbReference>
<sequence length="249" mass="25921">MLWIELIITGFIIGTLVISMGGGGAAIYLGVLTGIFHLPAAVAAATSLFTAFPSLCVGAYSHYRTGNVEAKVGNRMLLAALPATIVGSLLSPFIPTKIYTWVIAIILVLLGVQIIARQYLPHRNKTANGGTKRIQAIAFGILSGLMVGVAGLSGGGPILAGLLLMGLDTVHAAATSSYVLVGTTLIGLLFHMSSGHVDWSIGFGLMIGAIIGAALAPIIINRLNKRVLNLVLQPMMGLLLVIMGLRMIL</sequence>
<proteinExistence type="inferred from homology"/>
<feature type="transmembrane region" description="Helical" evidence="6">
    <location>
        <begin position="72"/>
        <end position="92"/>
    </location>
</feature>
<dbReference type="AlphaFoldDB" id="A0A0R1RH68"/>
<evidence type="ECO:0000313" key="7">
    <source>
        <dbReference type="EMBL" id="KRL54564.1"/>
    </source>
</evidence>
<dbReference type="STRING" id="1114972.FD35_GL002633"/>
<evidence type="ECO:0000256" key="3">
    <source>
        <dbReference type="ARBA" id="ARBA00022692"/>
    </source>
</evidence>
<feature type="transmembrane region" description="Helical" evidence="6">
    <location>
        <begin position="170"/>
        <end position="190"/>
    </location>
</feature>
<evidence type="ECO:0000256" key="5">
    <source>
        <dbReference type="ARBA" id="ARBA00023136"/>
    </source>
</evidence>
<comment type="subcellular location">
    <subcellularLocation>
        <location evidence="6">Cell membrane</location>
        <topology evidence="6">Multi-pass membrane protein</topology>
    </subcellularLocation>
    <subcellularLocation>
        <location evidence="1">Membrane</location>
        <topology evidence="1">Multi-pass membrane protein</topology>
    </subcellularLocation>
</comment>
<keyword evidence="3 6" id="KW-0812">Transmembrane</keyword>
<comment type="caution">
    <text evidence="7">The sequence shown here is derived from an EMBL/GenBank/DDBJ whole genome shotgun (WGS) entry which is preliminary data.</text>
</comment>
<dbReference type="PANTHER" id="PTHR43701:SF2">
    <property type="entry name" value="MEMBRANE TRANSPORTER PROTEIN YJNA-RELATED"/>
    <property type="match status" value="1"/>
</dbReference>
<dbReference type="EMBL" id="AZFF01000008">
    <property type="protein sequence ID" value="KRL54564.1"/>
    <property type="molecule type" value="Genomic_DNA"/>
</dbReference>
<reference evidence="7 8" key="1">
    <citation type="journal article" date="2015" name="Genome Announc.">
        <title>Expanding the biotechnology potential of lactobacilli through comparative genomics of 213 strains and associated genera.</title>
        <authorList>
            <person name="Sun Z."/>
            <person name="Harris H.M."/>
            <person name="McCann A."/>
            <person name="Guo C."/>
            <person name="Argimon S."/>
            <person name="Zhang W."/>
            <person name="Yang X."/>
            <person name="Jeffery I.B."/>
            <person name="Cooney J.C."/>
            <person name="Kagawa T.F."/>
            <person name="Liu W."/>
            <person name="Song Y."/>
            <person name="Salvetti E."/>
            <person name="Wrobel A."/>
            <person name="Rasinkangas P."/>
            <person name="Parkhill J."/>
            <person name="Rea M.C."/>
            <person name="O'Sullivan O."/>
            <person name="Ritari J."/>
            <person name="Douillard F.P."/>
            <person name="Paul Ross R."/>
            <person name="Yang R."/>
            <person name="Briner A.E."/>
            <person name="Felis G.E."/>
            <person name="de Vos W.M."/>
            <person name="Barrangou R."/>
            <person name="Klaenhammer T.R."/>
            <person name="Caufield P.W."/>
            <person name="Cui Y."/>
            <person name="Zhang H."/>
            <person name="O'Toole P.W."/>
        </authorList>
    </citation>
    <scope>NUCLEOTIDE SEQUENCE [LARGE SCALE GENOMIC DNA]</scope>
    <source>
        <strain evidence="7 8">DSM 15814</strain>
    </source>
</reference>
<evidence type="ECO:0000256" key="4">
    <source>
        <dbReference type="ARBA" id="ARBA00022989"/>
    </source>
</evidence>
<feature type="transmembrane region" description="Helical" evidence="6">
    <location>
        <begin position="98"/>
        <end position="116"/>
    </location>
</feature>
<keyword evidence="5 6" id="KW-0472">Membrane</keyword>